<dbReference type="EMBL" id="MU006219">
    <property type="protein sequence ID" value="KAF2830802.1"/>
    <property type="molecule type" value="Genomic_DNA"/>
</dbReference>
<gene>
    <name evidence="2" type="ORF">CC86DRAFT_402812</name>
</gene>
<feature type="compositionally biased region" description="Basic residues" evidence="1">
    <location>
        <begin position="655"/>
        <end position="664"/>
    </location>
</feature>
<evidence type="ECO:0000313" key="2">
    <source>
        <dbReference type="EMBL" id="KAF2830802.1"/>
    </source>
</evidence>
<dbReference type="AlphaFoldDB" id="A0A6A7AC19"/>
<feature type="region of interest" description="Disordered" evidence="1">
    <location>
        <begin position="86"/>
        <end position="119"/>
    </location>
</feature>
<feature type="compositionally biased region" description="Acidic residues" evidence="1">
    <location>
        <begin position="566"/>
        <end position="582"/>
    </location>
</feature>
<dbReference type="OrthoDB" id="3799489at2759"/>
<feature type="compositionally biased region" description="Low complexity" evidence="1">
    <location>
        <begin position="92"/>
        <end position="119"/>
    </location>
</feature>
<keyword evidence="3" id="KW-1185">Reference proteome</keyword>
<feature type="compositionally biased region" description="Low complexity" evidence="1">
    <location>
        <begin position="603"/>
        <end position="616"/>
    </location>
</feature>
<dbReference type="Proteomes" id="UP000799424">
    <property type="component" value="Unassembled WGS sequence"/>
</dbReference>
<name>A0A6A7AC19_9PLEO</name>
<sequence length="664" mass="71868">MFCIDSIAGGRSSQDTIGIEAEIGFEVVPQQAQDAGDTPMLDANFKDGEVAQIGPDVASSIVQPVVTLDALSALILASQLSEAAAKHPPPELASSPLSSVGSSFGSSSSASRRSSAKSSSPPVAAAAALSTASKDAPLGSGRVTLVGSNGAIVTAPTPASLSNEKHKLFVPAAHKLANNAPAAPLSRVENNVAASSSTPKTLSKHTIATASASASRKLSKFGVPAPGFSQKIHLNGRKLGEETFERHPTDPNKIIARYRVKKSDNTYYTQVNDLHEIDTAKTPKETPKSIMEPHMDHYKVPRRVRANKRNGGQPILFIEDPKTGVWTRAAGDHGPALRWKPCILFRRLDSETGEYLQPYVNVDRLEDVNPNNKEWAYAYNKWLDQIKRRRDSTYKQVILKHHWSHAERSALYSAINAFIARSGLHSFDSGTGTSPADLHAMTAAVNATGHRDRSIDAVRGQIASSHAKKNKAIWELRARAQAMRLRIAGGEKVSRKEKYPKEAISRAHFPGGKGIPEAPLPVAKMEREEHGKVVPWYRASPPDAAALLEVKGRGMRPNRAEREGGWEVEEAEEDWMDTDDEGSFVAVKDRESDWEDVGDDDSSSCASPSASGAATPSRRDDRSPDPVTPVVATRQGKRKRVLCDDGEAHMCSPRPIKKARGMAR</sequence>
<accession>A0A6A7AC19</accession>
<protein>
    <submittedName>
        <fullName evidence="2">Uncharacterized protein</fullName>
    </submittedName>
</protein>
<feature type="compositionally biased region" description="Acidic residues" evidence="1">
    <location>
        <begin position="592"/>
        <end position="602"/>
    </location>
</feature>
<evidence type="ECO:0000256" key="1">
    <source>
        <dbReference type="SAM" id="MobiDB-lite"/>
    </source>
</evidence>
<feature type="region of interest" description="Disordered" evidence="1">
    <location>
        <begin position="555"/>
        <end position="664"/>
    </location>
</feature>
<reference evidence="2" key="1">
    <citation type="journal article" date="2020" name="Stud. Mycol.">
        <title>101 Dothideomycetes genomes: a test case for predicting lifestyles and emergence of pathogens.</title>
        <authorList>
            <person name="Haridas S."/>
            <person name="Albert R."/>
            <person name="Binder M."/>
            <person name="Bloem J."/>
            <person name="Labutti K."/>
            <person name="Salamov A."/>
            <person name="Andreopoulos B."/>
            <person name="Baker S."/>
            <person name="Barry K."/>
            <person name="Bills G."/>
            <person name="Bluhm B."/>
            <person name="Cannon C."/>
            <person name="Castanera R."/>
            <person name="Culley D."/>
            <person name="Daum C."/>
            <person name="Ezra D."/>
            <person name="Gonzalez J."/>
            <person name="Henrissat B."/>
            <person name="Kuo A."/>
            <person name="Liang C."/>
            <person name="Lipzen A."/>
            <person name="Lutzoni F."/>
            <person name="Magnuson J."/>
            <person name="Mondo S."/>
            <person name="Nolan M."/>
            <person name="Ohm R."/>
            <person name="Pangilinan J."/>
            <person name="Park H.-J."/>
            <person name="Ramirez L."/>
            <person name="Alfaro M."/>
            <person name="Sun H."/>
            <person name="Tritt A."/>
            <person name="Yoshinaga Y."/>
            <person name="Zwiers L.-H."/>
            <person name="Turgeon B."/>
            <person name="Goodwin S."/>
            <person name="Spatafora J."/>
            <person name="Crous P."/>
            <person name="Grigoriev I."/>
        </authorList>
    </citation>
    <scope>NUCLEOTIDE SEQUENCE</scope>
    <source>
        <strain evidence="2">CBS 113818</strain>
    </source>
</reference>
<proteinExistence type="predicted"/>
<organism evidence="2 3">
    <name type="scientific">Ophiobolus disseminans</name>
    <dbReference type="NCBI Taxonomy" id="1469910"/>
    <lineage>
        <taxon>Eukaryota</taxon>
        <taxon>Fungi</taxon>
        <taxon>Dikarya</taxon>
        <taxon>Ascomycota</taxon>
        <taxon>Pezizomycotina</taxon>
        <taxon>Dothideomycetes</taxon>
        <taxon>Pleosporomycetidae</taxon>
        <taxon>Pleosporales</taxon>
        <taxon>Pleosporineae</taxon>
        <taxon>Phaeosphaeriaceae</taxon>
        <taxon>Ophiobolus</taxon>
    </lineage>
</organism>
<evidence type="ECO:0000313" key="3">
    <source>
        <dbReference type="Proteomes" id="UP000799424"/>
    </source>
</evidence>